<name>A0AC34G4S5_9BILA</name>
<reference evidence="2" key="1">
    <citation type="submission" date="2022-11" db="UniProtKB">
        <authorList>
            <consortium name="WormBaseParasite"/>
        </authorList>
    </citation>
    <scope>IDENTIFICATION</scope>
</reference>
<evidence type="ECO:0000313" key="2">
    <source>
        <dbReference type="WBParaSite" id="ES5_v2.g24557.t1"/>
    </source>
</evidence>
<dbReference type="WBParaSite" id="ES5_v2.g24557.t1">
    <property type="protein sequence ID" value="ES5_v2.g24557.t1"/>
    <property type="gene ID" value="ES5_v2.g24557"/>
</dbReference>
<protein>
    <submittedName>
        <fullName evidence="2">Uncharacterized protein</fullName>
    </submittedName>
</protein>
<dbReference type="Proteomes" id="UP000887579">
    <property type="component" value="Unplaced"/>
</dbReference>
<evidence type="ECO:0000313" key="1">
    <source>
        <dbReference type="Proteomes" id="UP000887579"/>
    </source>
</evidence>
<sequence>MFDDTINFDETTVATDKSLNETAESAQLTDFDENADISGDDDNNQISVELDNIADITSKNDDSTFTGNDEITPTRKYNLRKRSFANSSFNVSYVECDAKENSTDTLYNLDEEESDEDDEK</sequence>
<organism evidence="1 2">
    <name type="scientific">Panagrolaimus sp. ES5</name>
    <dbReference type="NCBI Taxonomy" id="591445"/>
    <lineage>
        <taxon>Eukaryota</taxon>
        <taxon>Metazoa</taxon>
        <taxon>Ecdysozoa</taxon>
        <taxon>Nematoda</taxon>
        <taxon>Chromadorea</taxon>
        <taxon>Rhabditida</taxon>
        <taxon>Tylenchina</taxon>
        <taxon>Panagrolaimomorpha</taxon>
        <taxon>Panagrolaimoidea</taxon>
        <taxon>Panagrolaimidae</taxon>
        <taxon>Panagrolaimus</taxon>
    </lineage>
</organism>
<accession>A0AC34G4S5</accession>
<proteinExistence type="predicted"/>